<keyword evidence="1" id="KW-0812">Transmembrane</keyword>
<evidence type="ECO:0000313" key="2">
    <source>
        <dbReference type="EMBL" id="CAF1012324.1"/>
    </source>
</evidence>
<feature type="transmembrane region" description="Helical" evidence="1">
    <location>
        <begin position="120"/>
        <end position="138"/>
    </location>
</feature>
<keyword evidence="1" id="KW-1133">Transmembrane helix</keyword>
<name>A0A814HP95_ADIRI</name>
<reference evidence="2" key="1">
    <citation type="submission" date="2021-02" db="EMBL/GenBank/DDBJ databases">
        <authorList>
            <person name="Nowell W R."/>
        </authorList>
    </citation>
    <scope>NUCLEOTIDE SEQUENCE</scope>
</reference>
<proteinExistence type="predicted"/>
<feature type="transmembrane region" description="Helical" evidence="1">
    <location>
        <begin position="71"/>
        <end position="92"/>
    </location>
</feature>
<gene>
    <name evidence="2" type="ORF">XAT740_LOCUS13789</name>
</gene>
<dbReference type="Proteomes" id="UP000663828">
    <property type="component" value="Unassembled WGS sequence"/>
</dbReference>
<keyword evidence="1" id="KW-0472">Membrane</keyword>
<comment type="caution">
    <text evidence="2">The sequence shown here is derived from an EMBL/GenBank/DDBJ whole genome shotgun (WGS) entry which is preliminary data.</text>
</comment>
<accession>A0A814HP95</accession>
<dbReference type="EMBL" id="CAJNOR010000809">
    <property type="protein sequence ID" value="CAF1012324.1"/>
    <property type="molecule type" value="Genomic_DNA"/>
</dbReference>
<protein>
    <submittedName>
        <fullName evidence="2">Uncharacterized protein</fullName>
    </submittedName>
</protein>
<evidence type="ECO:0000313" key="3">
    <source>
        <dbReference type="Proteomes" id="UP000663828"/>
    </source>
</evidence>
<organism evidence="2 3">
    <name type="scientific">Adineta ricciae</name>
    <name type="common">Rotifer</name>
    <dbReference type="NCBI Taxonomy" id="249248"/>
    <lineage>
        <taxon>Eukaryota</taxon>
        <taxon>Metazoa</taxon>
        <taxon>Spiralia</taxon>
        <taxon>Gnathifera</taxon>
        <taxon>Rotifera</taxon>
        <taxon>Eurotatoria</taxon>
        <taxon>Bdelloidea</taxon>
        <taxon>Adinetida</taxon>
        <taxon>Adinetidae</taxon>
        <taxon>Adineta</taxon>
    </lineage>
</organism>
<keyword evidence="3" id="KW-1185">Reference proteome</keyword>
<sequence>MNYSKESFPSDSLFRTGTFQNKDVLIFESSQSVTLTRIVMVIVCILLGLVTLVNLILVYMKNRAMLKQDQFYRLIVPVILLLNIVFHVAHYAHNIYDPAGYFEPKHLYKKLIFSEMEQTFLFNFPLSILFIIVTRKMLSCCTKQYGNLQQMLFLTVLYSLLSMISGGHYAYEPPWNFSLIFNITIAGETTVAFILLLTALYVYRSNLKQTFNHRYTRLVMDENSDVGVSLAQQRQLKSKLSDDE</sequence>
<feature type="transmembrane region" description="Helical" evidence="1">
    <location>
        <begin position="177"/>
        <end position="203"/>
    </location>
</feature>
<dbReference type="AlphaFoldDB" id="A0A814HP95"/>
<feature type="transmembrane region" description="Helical" evidence="1">
    <location>
        <begin position="38"/>
        <end position="59"/>
    </location>
</feature>
<feature type="transmembrane region" description="Helical" evidence="1">
    <location>
        <begin position="150"/>
        <end position="171"/>
    </location>
</feature>
<evidence type="ECO:0000256" key="1">
    <source>
        <dbReference type="SAM" id="Phobius"/>
    </source>
</evidence>